<dbReference type="Gene3D" id="1.10.540.10">
    <property type="entry name" value="Acyl-CoA dehydrogenase/oxidase, N-terminal domain"/>
    <property type="match status" value="1"/>
</dbReference>
<keyword evidence="8" id="KW-1185">Reference proteome</keyword>
<dbReference type="GO" id="GO:0003995">
    <property type="term" value="F:acyl-CoA dehydrogenase activity"/>
    <property type="evidence" value="ECO:0007669"/>
    <property type="project" value="TreeGrafter"/>
</dbReference>
<dbReference type="SUPFAM" id="SSF56645">
    <property type="entry name" value="Acyl-CoA dehydrogenase NM domain-like"/>
    <property type="match status" value="1"/>
</dbReference>
<dbReference type="GO" id="GO:0046359">
    <property type="term" value="P:butyrate catabolic process"/>
    <property type="evidence" value="ECO:0007669"/>
    <property type="project" value="TreeGrafter"/>
</dbReference>
<organism evidence="7 8">
    <name type="scientific">Curvularia kusanoi</name>
    <name type="common">Cochliobolus kusanoi</name>
    <dbReference type="NCBI Taxonomy" id="90978"/>
    <lineage>
        <taxon>Eukaryota</taxon>
        <taxon>Fungi</taxon>
        <taxon>Dikarya</taxon>
        <taxon>Ascomycota</taxon>
        <taxon>Pezizomycotina</taxon>
        <taxon>Dothideomycetes</taxon>
        <taxon>Pleosporomycetidae</taxon>
        <taxon>Pleosporales</taxon>
        <taxon>Pleosporineae</taxon>
        <taxon>Pleosporaceae</taxon>
        <taxon>Curvularia</taxon>
    </lineage>
</organism>
<dbReference type="InterPro" id="IPR046373">
    <property type="entry name" value="Acyl-CoA_Oxase/DH_mid-dom_sf"/>
</dbReference>
<proteinExistence type="inferred from homology"/>
<evidence type="ECO:0000313" key="7">
    <source>
        <dbReference type="EMBL" id="KAF2995324.1"/>
    </source>
</evidence>
<dbReference type="OrthoDB" id="10016597at2759"/>
<evidence type="ECO:0000313" key="8">
    <source>
        <dbReference type="Proteomes" id="UP000801428"/>
    </source>
</evidence>
<comment type="cofactor">
    <cofactor evidence="1">
        <name>FAD</name>
        <dbReference type="ChEBI" id="CHEBI:57692"/>
    </cofactor>
</comment>
<evidence type="ECO:0000256" key="4">
    <source>
        <dbReference type="ARBA" id="ARBA00022827"/>
    </source>
</evidence>
<sequence length="431" mass="46640">MVNFSLSPEQKVLRSGVRDFARNVLSTAPKLYNHLTTQTTRFRSTLPIYQSAVSAGLVKGQVPVPYGGASASMLDAAIVVEELYAVEPSTAITILGTGLGLTPLILAGNEEQRERLLTPFTKLEGERLASFVHSEPGGTANWLRKGSTGLQTTAYKDGDEWVINGEKLWTTNSGGWDSRGADVQCVVCRQGSPNEPQDTEADPSSLILILIVTRGDIANNESGAYEVLSDPELGGHKSSSGPHTRFTNLRVPAANLLAEPGKGAQLVEKTFGMSAAIVGAMCVGIMRHAFEAALLFCKTNACGGTEPIIEKQSVADRLIDVKMKIEAARALTWKAMCVLESKEEALGWEERLEMALEAKVWCSDMAPKAVIECMSVVGIRAYAEDMPFSRLLQDASCLPLFDGGNVGVRRRQIEKILQKSDYEPWAATFNS</sequence>
<feature type="domain" description="Acyl-CoA dehydrogenase/oxidase C-terminal" evidence="5">
    <location>
        <begin position="261"/>
        <end position="415"/>
    </location>
</feature>
<dbReference type="InterPro" id="IPR013786">
    <property type="entry name" value="AcylCoA_DH/ox_N"/>
</dbReference>
<dbReference type="Pfam" id="PF02771">
    <property type="entry name" value="Acyl-CoA_dh_N"/>
    <property type="match status" value="1"/>
</dbReference>
<dbReference type="SUPFAM" id="SSF47203">
    <property type="entry name" value="Acyl-CoA dehydrogenase C-terminal domain-like"/>
    <property type="match status" value="1"/>
</dbReference>
<evidence type="ECO:0000256" key="3">
    <source>
        <dbReference type="ARBA" id="ARBA00022630"/>
    </source>
</evidence>
<name>A0A9P4W6D2_CURKU</name>
<protein>
    <recommendedName>
        <fullName evidence="9">Nitroalkane oxidase</fullName>
    </recommendedName>
</protein>
<dbReference type="GO" id="GO:0033539">
    <property type="term" value="P:fatty acid beta-oxidation using acyl-CoA dehydrogenase"/>
    <property type="evidence" value="ECO:0007669"/>
    <property type="project" value="TreeGrafter"/>
</dbReference>
<keyword evidence="3" id="KW-0285">Flavoprotein</keyword>
<evidence type="ECO:0000259" key="6">
    <source>
        <dbReference type="Pfam" id="PF02771"/>
    </source>
</evidence>
<dbReference type="EMBL" id="SWKU01000033">
    <property type="protein sequence ID" value="KAF2995324.1"/>
    <property type="molecule type" value="Genomic_DNA"/>
</dbReference>
<dbReference type="Proteomes" id="UP000801428">
    <property type="component" value="Unassembled WGS sequence"/>
</dbReference>
<comment type="caution">
    <text evidence="7">The sequence shown here is derived from an EMBL/GenBank/DDBJ whole genome shotgun (WGS) entry which is preliminary data.</text>
</comment>
<dbReference type="GO" id="GO:0050660">
    <property type="term" value="F:flavin adenine dinucleotide binding"/>
    <property type="evidence" value="ECO:0007669"/>
    <property type="project" value="InterPro"/>
</dbReference>
<dbReference type="InterPro" id="IPR009100">
    <property type="entry name" value="AcylCoA_DH/oxidase_NM_dom_sf"/>
</dbReference>
<reference evidence="7" key="1">
    <citation type="submission" date="2019-04" db="EMBL/GenBank/DDBJ databases">
        <title>Sequencing of skin fungus with MAO and IRED activity.</title>
        <authorList>
            <person name="Marsaioli A.J."/>
            <person name="Bonatto J.M.C."/>
            <person name="Reis Junior O."/>
        </authorList>
    </citation>
    <scope>NUCLEOTIDE SEQUENCE</scope>
    <source>
        <strain evidence="7">30M1</strain>
    </source>
</reference>
<accession>A0A9P4W6D2</accession>
<gene>
    <name evidence="7" type="ORF">E8E13_000606</name>
</gene>
<dbReference type="PANTHER" id="PTHR43884:SF12">
    <property type="entry name" value="ISOVALERYL-COA DEHYDROGENASE, MITOCHONDRIAL-RELATED"/>
    <property type="match status" value="1"/>
</dbReference>
<evidence type="ECO:0000259" key="5">
    <source>
        <dbReference type="Pfam" id="PF00441"/>
    </source>
</evidence>
<evidence type="ECO:0000256" key="2">
    <source>
        <dbReference type="ARBA" id="ARBA00009347"/>
    </source>
</evidence>
<keyword evidence="4" id="KW-0274">FAD</keyword>
<evidence type="ECO:0008006" key="9">
    <source>
        <dbReference type="Google" id="ProtNLM"/>
    </source>
</evidence>
<dbReference type="CDD" id="cd00567">
    <property type="entry name" value="ACAD"/>
    <property type="match status" value="1"/>
</dbReference>
<feature type="domain" description="Acyl-CoA dehydrogenase/oxidase N-terminal" evidence="6">
    <location>
        <begin position="7"/>
        <end position="122"/>
    </location>
</feature>
<dbReference type="InterPro" id="IPR036250">
    <property type="entry name" value="AcylCo_DH-like_C"/>
</dbReference>
<dbReference type="PANTHER" id="PTHR43884">
    <property type="entry name" value="ACYL-COA DEHYDROGENASE"/>
    <property type="match status" value="1"/>
</dbReference>
<dbReference type="InterPro" id="IPR009075">
    <property type="entry name" value="AcylCo_DH/oxidase_C"/>
</dbReference>
<dbReference type="AlphaFoldDB" id="A0A9P4W6D2"/>
<evidence type="ECO:0000256" key="1">
    <source>
        <dbReference type="ARBA" id="ARBA00001974"/>
    </source>
</evidence>
<dbReference type="Gene3D" id="2.40.110.10">
    <property type="entry name" value="Butyryl-CoA Dehydrogenase, subunit A, domain 2"/>
    <property type="match status" value="1"/>
</dbReference>
<comment type="similarity">
    <text evidence="2">Belongs to the acyl-CoA dehydrogenase family.</text>
</comment>
<dbReference type="Gene3D" id="1.20.140.10">
    <property type="entry name" value="Butyryl-CoA Dehydrogenase, subunit A, domain 3"/>
    <property type="match status" value="1"/>
</dbReference>
<dbReference type="InterPro" id="IPR037069">
    <property type="entry name" value="AcylCoA_DH/ox_N_sf"/>
</dbReference>
<dbReference type="Pfam" id="PF00441">
    <property type="entry name" value="Acyl-CoA_dh_1"/>
    <property type="match status" value="1"/>
</dbReference>